<feature type="chain" id="PRO_5044344139" description="Transglycosylase SLT domain-containing protein" evidence="1">
    <location>
        <begin position="16"/>
        <end position="252"/>
    </location>
</feature>
<dbReference type="GeneID" id="96004634"/>
<keyword evidence="3" id="KW-1185">Reference proteome</keyword>
<dbReference type="AlphaFoldDB" id="A0AB34KSJ7"/>
<comment type="caution">
    <text evidence="2">The sequence shown here is derived from an EMBL/GenBank/DDBJ whole genome shotgun (WGS) entry which is preliminary data.</text>
</comment>
<accession>A0AB34KSJ7</accession>
<dbReference type="Gene3D" id="1.10.530.10">
    <property type="match status" value="1"/>
</dbReference>
<dbReference type="Proteomes" id="UP000803884">
    <property type="component" value="Unassembled WGS sequence"/>
</dbReference>
<feature type="signal peptide" evidence="1">
    <location>
        <begin position="1"/>
        <end position="15"/>
    </location>
</feature>
<name>A0AB34KSJ7_9PEZI</name>
<evidence type="ECO:0008006" key="4">
    <source>
        <dbReference type="Google" id="ProtNLM"/>
    </source>
</evidence>
<dbReference type="RefSeq" id="XP_069231102.1">
    <property type="nucleotide sequence ID" value="XM_069371796.1"/>
</dbReference>
<evidence type="ECO:0000256" key="1">
    <source>
        <dbReference type="SAM" id="SignalP"/>
    </source>
</evidence>
<reference evidence="2 3" key="1">
    <citation type="journal article" date="2020" name="Microbiol. Resour. Announc.">
        <title>Draft Genome Sequence of a Cladosporium Species Isolated from the Mesophotic Ascidian Didemnum maculosum.</title>
        <authorList>
            <person name="Gioti A."/>
            <person name="Siaperas R."/>
            <person name="Nikolaivits E."/>
            <person name="Le Goff G."/>
            <person name="Ouazzani J."/>
            <person name="Kotoulas G."/>
            <person name="Topakas E."/>
        </authorList>
    </citation>
    <scope>NUCLEOTIDE SEQUENCE [LARGE SCALE GENOMIC DNA]</scope>
    <source>
        <strain evidence="2 3">TM138-S3</strain>
    </source>
</reference>
<dbReference type="EMBL" id="JAAQHG020000008">
    <property type="protein sequence ID" value="KAL1587997.1"/>
    <property type="molecule type" value="Genomic_DNA"/>
</dbReference>
<gene>
    <name evidence="2" type="ORF">WHR41_03190</name>
</gene>
<dbReference type="SUPFAM" id="SSF53955">
    <property type="entry name" value="Lysozyme-like"/>
    <property type="match status" value="1"/>
</dbReference>
<proteinExistence type="predicted"/>
<organism evidence="2 3">
    <name type="scientific">Cladosporium halotolerans</name>
    <dbReference type="NCBI Taxonomy" id="1052096"/>
    <lineage>
        <taxon>Eukaryota</taxon>
        <taxon>Fungi</taxon>
        <taxon>Dikarya</taxon>
        <taxon>Ascomycota</taxon>
        <taxon>Pezizomycotina</taxon>
        <taxon>Dothideomycetes</taxon>
        <taxon>Dothideomycetidae</taxon>
        <taxon>Cladosporiales</taxon>
        <taxon>Cladosporiaceae</taxon>
        <taxon>Cladosporium</taxon>
    </lineage>
</organism>
<protein>
    <recommendedName>
        <fullName evidence="4">Transglycosylase SLT domain-containing protein</fullName>
    </recommendedName>
</protein>
<dbReference type="InterPro" id="IPR023346">
    <property type="entry name" value="Lysozyme-like_dom_sf"/>
</dbReference>
<evidence type="ECO:0000313" key="2">
    <source>
        <dbReference type="EMBL" id="KAL1587997.1"/>
    </source>
</evidence>
<keyword evidence="1" id="KW-0732">Signal</keyword>
<sequence>MELFLISALVTIATATPVPGGNREPNGHSNANLYKGFNGQPKADYGENLRWVQEDIHEGRTCPNAEGYQCFHGDVSSYPIIDEWLSFDTLWDINEEAILSNNNSNADIQRYVRQSILQVADDSNVSPRLILAAVMQESSGKASVHCTGHMLHCGLMQASFNSHSFDPWNAEASILQMIREGVQVSFWWFELGSRPAAGQPYTAARSYNSGSVATDGNLYEAKWGTASYANDIANRLIGWDGIGKGFRACYDD</sequence>
<evidence type="ECO:0000313" key="3">
    <source>
        <dbReference type="Proteomes" id="UP000803884"/>
    </source>
</evidence>